<organism evidence="1 2">
    <name type="scientific">Sunxiuqinia dokdonensis</name>
    <dbReference type="NCBI Taxonomy" id="1409788"/>
    <lineage>
        <taxon>Bacteria</taxon>
        <taxon>Pseudomonadati</taxon>
        <taxon>Bacteroidota</taxon>
        <taxon>Bacteroidia</taxon>
        <taxon>Marinilabiliales</taxon>
        <taxon>Prolixibacteraceae</taxon>
        <taxon>Sunxiuqinia</taxon>
    </lineage>
</organism>
<dbReference type="AlphaFoldDB" id="A0A0L8V7M4"/>
<name>A0A0L8V7M4_9BACT</name>
<dbReference type="Proteomes" id="UP000036958">
    <property type="component" value="Unassembled WGS sequence"/>
</dbReference>
<evidence type="ECO:0000313" key="2">
    <source>
        <dbReference type="Proteomes" id="UP000036958"/>
    </source>
</evidence>
<comment type="caution">
    <text evidence="1">The sequence shown here is derived from an EMBL/GenBank/DDBJ whole genome shotgun (WGS) entry which is preliminary data.</text>
</comment>
<dbReference type="EMBL" id="LGIA01000161">
    <property type="protein sequence ID" value="KOH44451.1"/>
    <property type="molecule type" value="Genomic_DNA"/>
</dbReference>
<accession>A0A0L8V7M4</accession>
<dbReference type="STRING" id="1409788.NC99_26810"/>
<sequence length="46" mass="5765">MKKLRFFIFHWWTQYAHLYQSYEAFGIENKGQNLGRYRNLSVFDME</sequence>
<gene>
    <name evidence="1" type="ORF">NC99_26810</name>
</gene>
<proteinExistence type="predicted"/>
<keyword evidence="2" id="KW-1185">Reference proteome</keyword>
<protein>
    <submittedName>
        <fullName evidence="1">Uncharacterized protein</fullName>
    </submittedName>
</protein>
<evidence type="ECO:0000313" key="1">
    <source>
        <dbReference type="EMBL" id="KOH44451.1"/>
    </source>
</evidence>
<reference evidence="2" key="1">
    <citation type="submission" date="2015-07" db="EMBL/GenBank/DDBJ databases">
        <title>Genome sequencing of Sunxiuqinia dokdonensis strain SK.</title>
        <authorList>
            <person name="Ahn S."/>
            <person name="Kim B.-C."/>
        </authorList>
    </citation>
    <scope>NUCLEOTIDE SEQUENCE [LARGE SCALE GENOMIC DNA]</scope>
    <source>
        <strain evidence="2">SK</strain>
    </source>
</reference>